<evidence type="ECO:0000313" key="2">
    <source>
        <dbReference type="EMBL" id="RMW46392.1"/>
    </source>
</evidence>
<comment type="caution">
    <text evidence="2">The sequence shown here is derived from an EMBL/GenBank/DDBJ whole genome shotgun (WGS) entry which is preliminary data.</text>
</comment>
<evidence type="ECO:0000313" key="3">
    <source>
        <dbReference type="Proteomes" id="UP000238378"/>
    </source>
</evidence>
<dbReference type="Proteomes" id="UP000276249">
    <property type="component" value="Unassembled WGS sequence"/>
</dbReference>
<dbReference type="RefSeq" id="WP_105961573.1">
    <property type="nucleotide sequence ID" value="NZ_JAHLCJ010000008.1"/>
</dbReference>
<dbReference type="Proteomes" id="UP000238378">
    <property type="component" value="Unassembled WGS sequence"/>
</dbReference>
<name>A0ABD7INZ4_LACPE</name>
<organism evidence="2 4">
    <name type="scientific">Lactiplantibacillus pentosus</name>
    <name type="common">Lactobacillus pentosus</name>
    <dbReference type="NCBI Taxonomy" id="1589"/>
    <lineage>
        <taxon>Bacteria</taxon>
        <taxon>Bacillati</taxon>
        <taxon>Bacillota</taxon>
        <taxon>Bacilli</taxon>
        <taxon>Lactobacillales</taxon>
        <taxon>Lactobacillaceae</taxon>
        <taxon>Lactiplantibacillus</taxon>
    </lineage>
</organism>
<evidence type="ECO:0000313" key="1">
    <source>
        <dbReference type="EMBL" id="PRO93980.1"/>
    </source>
</evidence>
<keyword evidence="3" id="KW-1185">Reference proteome</keyword>
<proteinExistence type="predicted"/>
<dbReference type="GO" id="GO:0016787">
    <property type="term" value="F:hydrolase activity"/>
    <property type="evidence" value="ECO:0007669"/>
    <property type="project" value="UniProtKB-KW"/>
</dbReference>
<keyword evidence="2" id="KW-0378">Hydrolase</keyword>
<dbReference type="EMBL" id="RDCJ01000096">
    <property type="protein sequence ID" value="RMW46392.1"/>
    <property type="molecule type" value="Genomic_DNA"/>
</dbReference>
<sequence length="37" mass="4250">MTRGRAMRKALVTASWLIAAVLAVYQSGRQLGRRWFK</sequence>
<reference evidence="1 3" key="1">
    <citation type="submission" date="2018-03" db="EMBL/GenBank/DDBJ databases">
        <title>Draft Genome Sequences of six Lactobacillus pentosus Strains Isolated from Brines of Traditionally Fermented Spanish-Style Green Table Olives.</title>
        <authorList>
            <person name="Calero-Delgado B."/>
            <person name="Martin-Platero A.M."/>
            <person name="Perez-Pulido A.J."/>
            <person name="Benitez-Cabello A."/>
            <person name="Casimiro-Soriguer C.S."/>
            <person name="Martinez-Bueno M."/>
            <person name="Arroyo-Lopez F.N."/>
            <person name="Rodriguez-Gomez F."/>
            <person name="Bautista-Gallego J."/>
            <person name="Garrido-Fernandez A."/>
            <person name="Jimenez-Diaz R."/>
        </authorList>
    </citation>
    <scope>NUCLEOTIDE SEQUENCE [LARGE SCALE GENOMIC DNA]</scope>
    <source>
        <strain evidence="1 3">IG2</strain>
    </source>
</reference>
<dbReference type="AlphaFoldDB" id="A0ABD7INZ4"/>
<dbReference type="EMBL" id="PVOB01000200">
    <property type="protein sequence ID" value="PRO93980.1"/>
    <property type="molecule type" value="Genomic_DNA"/>
</dbReference>
<reference evidence="2 4" key="2">
    <citation type="submission" date="2018-10" db="EMBL/GenBank/DDBJ databases">
        <title>Genome sequences of five Lactobacillus pentosus strains isolated from brines of traditionally fermented spanish-style green table olives and differences between them.</title>
        <authorList>
            <person name="Jimenez Diaz R."/>
        </authorList>
    </citation>
    <scope>NUCLEOTIDE SEQUENCE [LARGE SCALE GENOMIC DNA]</scope>
    <source>
        <strain evidence="2 4">IG10</strain>
    </source>
</reference>
<protein>
    <submittedName>
        <fullName evidence="2">Hydrolase</fullName>
    </submittedName>
</protein>
<gene>
    <name evidence="1" type="ORF">C6Y08_11695</name>
    <name evidence="2" type="ORF">D6U18_10575</name>
</gene>
<accession>A0ABD7INZ4</accession>
<evidence type="ECO:0000313" key="4">
    <source>
        <dbReference type="Proteomes" id="UP000276249"/>
    </source>
</evidence>